<dbReference type="GO" id="GO:0005840">
    <property type="term" value="C:ribosome"/>
    <property type="evidence" value="ECO:0007669"/>
    <property type="project" value="UniProtKB-KW"/>
</dbReference>
<keyword evidence="1" id="KW-0689">Ribosomal protein</keyword>
<keyword evidence="1" id="KW-0150">Chloroplast</keyword>
<keyword evidence="1" id="KW-0687">Ribonucleoprotein</keyword>
<dbReference type="GO" id="GO:0006412">
    <property type="term" value="P:translation"/>
    <property type="evidence" value="ECO:0007669"/>
    <property type="project" value="InterPro"/>
</dbReference>
<accession>A0A890CFQ6</accession>
<sequence length="35" mass="4029">MILELMPYRVSYSIFKLVYSATINASHNMGFNETS</sequence>
<dbReference type="GO" id="GO:0003735">
    <property type="term" value="F:structural constituent of ribosome"/>
    <property type="evidence" value="ECO:0007669"/>
    <property type="project" value="InterPro"/>
</dbReference>
<evidence type="ECO:0000313" key="1">
    <source>
        <dbReference type="EMBL" id="QRG30751.1"/>
    </source>
</evidence>
<gene>
    <name evidence="1" type="primary">rpl22</name>
</gene>
<name>A0A890CFQ6_9FABA</name>
<dbReference type="SUPFAM" id="SSF54843">
    <property type="entry name" value="Ribosomal protein L22"/>
    <property type="match status" value="1"/>
</dbReference>
<dbReference type="AlphaFoldDB" id="A0A890CFQ6"/>
<protein>
    <submittedName>
        <fullName evidence="1">Ribosomal protein L22</fullName>
    </submittedName>
</protein>
<dbReference type="GeneID" id="67163785"/>
<geneLocation type="chloroplast" evidence="1"/>
<dbReference type="InterPro" id="IPR036394">
    <property type="entry name" value="Ribosomal_uL22_sf"/>
</dbReference>
<dbReference type="RefSeq" id="YP_010158548.1">
    <property type="nucleotide sequence ID" value="NC_057267.1"/>
</dbReference>
<proteinExistence type="predicted"/>
<dbReference type="EMBL" id="MN823700">
    <property type="protein sequence ID" value="QRG30751.1"/>
    <property type="molecule type" value="Genomic_DNA"/>
</dbReference>
<organism evidence="1">
    <name type="scientific">Xylia xylocarpa</name>
    <dbReference type="NCBI Taxonomy" id="1489963"/>
    <lineage>
        <taxon>Eukaryota</taxon>
        <taxon>Viridiplantae</taxon>
        <taxon>Streptophyta</taxon>
        <taxon>Embryophyta</taxon>
        <taxon>Tracheophyta</taxon>
        <taxon>Spermatophyta</taxon>
        <taxon>Magnoliopsida</taxon>
        <taxon>eudicotyledons</taxon>
        <taxon>Gunneridae</taxon>
        <taxon>Pentapetalae</taxon>
        <taxon>rosids</taxon>
        <taxon>fabids</taxon>
        <taxon>Fabales</taxon>
        <taxon>Fabaceae</taxon>
        <taxon>Caesalpinioideae</taxon>
        <taxon>mimosoid clade</taxon>
        <taxon>Mimoseae</taxon>
        <taxon>Xylia</taxon>
    </lineage>
</organism>
<dbReference type="Gene3D" id="3.90.470.10">
    <property type="entry name" value="Ribosomal protein L22/L17"/>
    <property type="match status" value="1"/>
</dbReference>
<keyword evidence="1" id="KW-0934">Plastid</keyword>
<reference evidence="1" key="1">
    <citation type="journal article" date="2020" name="Mitochondrial DNA Part B Resour">
        <title>The complete chloroplast genome sequence of Xylia xylocarpa.</title>
        <authorList>
            <person name="Geng Y."/>
            <person name="Li Y."/>
            <person name="Zhang J."/>
            <person name="Wang Y."/>
        </authorList>
    </citation>
    <scope>NUCLEOTIDE SEQUENCE</scope>
</reference>